<gene>
    <name evidence="2" type="ORF">WJX73_007007</name>
</gene>
<organism evidence="2 3">
    <name type="scientific">Symbiochloris irregularis</name>
    <dbReference type="NCBI Taxonomy" id="706552"/>
    <lineage>
        <taxon>Eukaryota</taxon>
        <taxon>Viridiplantae</taxon>
        <taxon>Chlorophyta</taxon>
        <taxon>core chlorophytes</taxon>
        <taxon>Trebouxiophyceae</taxon>
        <taxon>Trebouxiales</taxon>
        <taxon>Trebouxiaceae</taxon>
        <taxon>Symbiochloris</taxon>
    </lineage>
</organism>
<keyword evidence="1" id="KW-0732">Signal</keyword>
<evidence type="ECO:0008006" key="4">
    <source>
        <dbReference type="Google" id="ProtNLM"/>
    </source>
</evidence>
<name>A0AAW1NSR0_9CHLO</name>
<dbReference type="Proteomes" id="UP001465755">
    <property type="component" value="Unassembled WGS sequence"/>
</dbReference>
<comment type="caution">
    <text evidence="2">The sequence shown here is derived from an EMBL/GenBank/DDBJ whole genome shotgun (WGS) entry which is preliminary data.</text>
</comment>
<evidence type="ECO:0000313" key="3">
    <source>
        <dbReference type="Proteomes" id="UP001465755"/>
    </source>
</evidence>
<sequence length="79" mass="8658">MLKTQIAFVLCSLSTAGWTRLPKRCPDSLPSGGARDREEGMMLPRARRSPLKYSTLSTALSATPRLAPGVRTMCTTSFR</sequence>
<feature type="chain" id="PRO_5043508811" description="Secreted protein" evidence="1">
    <location>
        <begin position="20"/>
        <end position="79"/>
    </location>
</feature>
<keyword evidence="3" id="KW-1185">Reference proteome</keyword>
<proteinExistence type="predicted"/>
<feature type="signal peptide" evidence="1">
    <location>
        <begin position="1"/>
        <end position="19"/>
    </location>
</feature>
<accession>A0AAW1NSR0</accession>
<protein>
    <recommendedName>
        <fullName evidence="4">Secreted protein</fullName>
    </recommendedName>
</protein>
<evidence type="ECO:0000313" key="2">
    <source>
        <dbReference type="EMBL" id="KAK9797755.1"/>
    </source>
</evidence>
<dbReference type="AlphaFoldDB" id="A0AAW1NSR0"/>
<reference evidence="2 3" key="1">
    <citation type="journal article" date="2024" name="Nat. Commun.">
        <title>Phylogenomics reveals the evolutionary origins of lichenization in chlorophyte algae.</title>
        <authorList>
            <person name="Puginier C."/>
            <person name="Libourel C."/>
            <person name="Otte J."/>
            <person name="Skaloud P."/>
            <person name="Haon M."/>
            <person name="Grisel S."/>
            <person name="Petersen M."/>
            <person name="Berrin J.G."/>
            <person name="Delaux P.M."/>
            <person name="Dal Grande F."/>
            <person name="Keller J."/>
        </authorList>
    </citation>
    <scope>NUCLEOTIDE SEQUENCE [LARGE SCALE GENOMIC DNA]</scope>
    <source>
        <strain evidence="2 3">SAG 2036</strain>
    </source>
</reference>
<dbReference type="EMBL" id="JALJOQ010000105">
    <property type="protein sequence ID" value="KAK9797755.1"/>
    <property type="molecule type" value="Genomic_DNA"/>
</dbReference>
<evidence type="ECO:0000256" key="1">
    <source>
        <dbReference type="SAM" id="SignalP"/>
    </source>
</evidence>